<protein>
    <submittedName>
        <fullName evidence="1">Uncharacterized protein</fullName>
    </submittedName>
</protein>
<reference evidence="1 2" key="1">
    <citation type="submission" date="2016-12" db="EMBL/GenBank/DDBJ databases">
        <title>The draft genome sequence of Actinophytocola sp. 11-183.</title>
        <authorList>
            <person name="Wang W."/>
            <person name="Yuan L."/>
        </authorList>
    </citation>
    <scope>NUCLEOTIDE SEQUENCE [LARGE SCALE GENOMIC DNA]</scope>
    <source>
        <strain evidence="1 2">11-183</strain>
    </source>
</reference>
<proteinExistence type="predicted"/>
<comment type="caution">
    <text evidence="1">The sequence shown here is derived from an EMBL/GenBank/DDBJ whole genome shotgun (WGS) entry which is preliminary data.</text>
</comment>
<dbReference type="RefSeq" id="WP_075129961.1">
    <property type="nucleotide sequence ID" value="NZ_MSIE01000095.1"/>
</dbReference>
<dbReference type="EMBL" id="MSIE01000095">
    <property type="protein sequence ID" value="OLF08551.1"/>
    <property type="molecule type" value="Genomic_DNA"/>
</dbReference>
<dbReference type="STRING" id="1912961.BU204_34225"/>
<sequence>MSAIRFPVVQRTRQTLRDGDSEIEFEFELRVARRTSLLMARPVGGDHQAWRTWADWTTPPDDPVGAGEREASRYGVTGWQPVPRLPLTTSDVVALGAIVTGARRSARVSRALDYDAVSGTARAVVTDERGVFAGDRDDVRDCLLWVTLSSGFEAFWPVSDLVPEYQSSLFVLHNQT</sequence>
<evidence type="ECO:0000313" key="1">
    <source>
        <dbReference type="EMBL" id="OLF08551.1"/>
    </source>
</evidence>
<organism evidence="1 2">
    <name type="scientific">Actinophytocola xanthii</name>
    <dbReference type="NCBI Taxonomy" id="1912961"/>
    <lineage>
        <taxon>Bacteria</taxon>
        <taxon>Bacillati</taxon>
        <taxon>Actinomycetota</taxon>
        <taxon>Actinomycetes</taxon>
        <taxon>Pseudonocardiales</taxon>
        <taxon>Pseudonocardiaceae</taxon>
    </lineage>
</organism>
<name>A0A1Q8C2I2_9PSEU</name>
<dbReference type="OrthoDB" id="9804958at2"/>
<keyword evidence="2" id="KW-1185">Reference proteome</keyword>
<accession>A0A1Q8C2I2</accession>
<dbReference type="Proteomes" id="UP000185596">
    <property type="component" value="Unassembled WGS sequence"/>
</dbReference>
<dbReference type="AlphaFoldDB" id="A0A1Q8C2I2"/>
<evidence type="ECO:0000313" key="2">
    <source>
        <dbReference type="Proteomes" id="UP000185596"/>
    </source>
</evidence>
<gene>
    <name evidence="1" type="ORF">BU204_34225</name>
</gene>